<dbReference type="EMBL" id="LBWP01000007">
    <property type="protein sequence ID" value="KKR11455.1"/>
    <property type="molecule type" value="Genomic_DNA"/>
</dbReference>
<protein>
    <recommendedName>
        <fullName evidence="1">Glycosyl transferase family 1 domain-containing protein</fullName>
    </recommendedName>
</protein>
<reference evidence="2 3" key="1">
    <citation type="journal article" date="2015" name="Nature">
        <title>rRNA introns, odd ribosomes, and small enigmatic genomes across a large radiation of phyla.</title>
        <authorList>
            <person name="Brown C.T."/>
            <person name="Hug L.A."/>
            <person name="Thomas B.C."/>
            <person name="Sharon I."/>
            <person name="Castelle C.J."/>
            <person name="Singh A."/>
            <person name="Wilkins M.J."/>
            <person name="Williams K.H."/>
            <person name="Banfield J.F."/>
        </authorList>
    </citation>
    <scope>NUCLEOTIDE SEQUENCE [LARGE SCALE GENOMIC DNA]</scope>
</reference>
<dbReference type="AlphaFoldDB" id="A0A0G0QM30"/>
<dbReference type="GO" id="GO:0004377">
    <property type="term" value="F:GDP-Man:Man(3)GlcNAc(2)-PP-Dol alpha-1,2-mannosyltransferase activity"/>
    <property type="evidence" value="ECO:0007669"/>
    <property type="project" value="InterPro"/>
</dbReference>
<dbReference type="InterPro" id="IPR001296">
    <property type="entry name" value="Glyco_trans_1"/>
</dbReference>
<organism evidence="2 3">
    <name type="scientific">Candidatus Woesebacteria bacterium GW2011_GWA1_39_21</name>
    <dbReference type="NCBI Taxonomy" id="1618550"/>
    <lineage>
        <taxon>Bacteria</taxon>
        <taxon>Candidatus Woeseibacteriota</taxon>
    </lineage>
</organism>
<feature type="domain" description="Glycosyl transferase family 1" evidence="1">
    <location>
        <begin position="147"/>
        <end position="323"/>
    </location>
</feature>
<accession>A0A0G0QM30</accession>
<evidence type="ECO:0000313" key="2">
    <source>
        <dbReference type="EMBL" id="KKR11455.1"/>
    </source>
</evidence>
<sequence>MKAAIYNPYWDTLGGGERYSISFAKVLVDLGYEVDIEWKDPEILKKIEKRFGLVTDNVRIVESVKRGDGYDLCFWVSDGSVPLLRSRNNILHFQVPFKNVNGNTLINRMKFFRIKSIICNSRFTKMIIDEEYAVKSVVVYPPCDISKIKPKRKQNLILFVGRFSQLLQSKRQDVLIDAFKKSVKRGLRDWRLVLLGGIEVGADEYLKFLKKKAKSYRVDFIEGADYKTLVDYYGKAKIFWSASGYGENELKNPEKVEHFGMSGVEAMAGGCVPLLYESGGHREIVDNAKNGYTWNKLSEFVRLTINLVSDSKSLHQLSKEAVKKSGNFSYEVFSEKIKEVLR</sequence>
<dbReference type="GO" id="GO:0006487">
    <property type="term" value="P:protein N-linked glycosylation"/>
    <property type="evidence" value="ECO:0007669"/>
    <property type="project" value="TreeGrafter"/>
</dbReference>
<dbReference type="GO" id="GO:0016020">
    <property type="term" value="C:membrane"/>
    <property type="evidence" value="ECO:0007669"/>
    <property type="project" value="TreeGrafter"/>
</dbReference>
<dbReference type="Proteomes" id="UP000034246">
    <property type="component" value="Unassembled WGS sequence"/>
</dbReference>
<evidence type="ECO:0000313" key="3">
    <source>
        <dbReference type="Proteomes" id="UP000034246"/>
    </source>
</evidence>
<dbReference type="Pfam" id="PF00534">
    <property type="entry name" value="Glycos_transf_1"/>
    <property type="match status" value="1"/>
</dbReference>
<dbReference type="InterPro" id="IPR038013">
    <property type="entry name" value="ALG11"/>
</dbReference>
<comment type="caution">
    <text evidence="2">The sequence shown here is derived from an EMBL/GenBank/DDBJ whole genome shotgun (WGS) entry which is preliminary data.</text>
</comment>
<dbReference type="Gene3D" id="3.40.50.2000">
    <property type="entry name" value="Glycogen Phosphorylase B"/>
    <property type="match status" value="1"/>
</dbReference>
<dbReference type="STRING" id="1618550.UT39_C0007G0020"/>
<evidence type="ECO:0000259" key="1">
    <source>
        <dbReference type="Pfam" id="PF00534"/>
    </source>
</evidence>
<proteinExistence type="predicted"/>
<name>A0A0G0QM30_9BACT</name>
<dbReference type="PANTHER" id="PTHR45919:SF1">
    <property type="entry name" value="GDP-MAN:MAN(3)GLCNAC(2)-PP-DOL ALPHA-1,2-MANNOSYLTRANSFERASE"/>
    <property type="match status" value="1"/>
</dbReference>
<dbReference type="SUPFAM" id="SSF53756">
    <property type="entry name" value="UDP-Glycosyltransferase/glycogen phosphorylase"/>
    <property type="match status" value="1"/>
</dbReference>
<dbReference type="CDD" id="cd03801">
    <property type="entry name" value="GT4_PimA-like"/>
    <property type="match status" value="1"/>
</dbReference>
<dbReference type="PANTHER" id="PTHR45919">
    <property type="entry name" value="GDP-MAN:MAN(3)GLCNAC(2)-PP-DOL ALPHA-1,2-MANNOSYLTRANSFERASE"/>
    <property type="match status" value="1"/>
</dbReference>
<gene>
    <name evidence="2" type="ORF">UT39_C0007G0020</name>
</gene>